<keyword evidence="4" id="KW-1185">Reference proteome</keyword>
<evidence type="ECO:0000313" key="4">
    <source>
        <dbReference type="Proteomes" id="UP000831880"/>
    </source>
</evidence>
<dbReference type="EMBL" id="CP095074">
    <property type="protein sequence ID" value="UOQ91894.1"/>
    <property type="molecule type" value="Genomic_DNA"/>
</dbReference>
<reference evidence="3 4" key="1">
    <citation type="submission" date="2022-04" db="EMBL/GenBank/DDBJ databases">
        <title>Halobacillus sp. isolated from saltern.</title>
        <authorList>
            <person name="Won M."/>
            <person name="Lee C.-M."/>
            <person name="Woen H.-Y."/>
            <person name="Kwon S.-W."/>
        </authorList>
    </citation>
    <scope>NUCLEOTIDE SEQUENCE [LARGE SCALE GENOMIC DNA]</scope>
    <source>
        <strain evidence="3 4">SSTM10-2</strain>
    </source>
</reference>
<dbReference type="HAMAP" id="MF_00795">
    <property type="entry name" value="CutC"/>
    <property type="match status" value="1"/>
</dbReference>
<dbReference type="SUPFAM" id="SSF110395">
    <property type="entry name" value="CutC-like"/>
    <property type="match status" value="1"/>
</dbReference>
<keyword evidence="2" id="KW-0963">Cytoplasm</keyword>
<comment type="caution">
    <text evidence="2">Once thought to be involved in copper homeostasis, experiments in E.coli have shown this is not the case.</text>
</comment>
<evidence type="ECO:0000313" key="3">
    <source>
        <dbReference type="EMBL" id="UOQ91894.1"/>
    </source>
</evidence>
<accession>A0ABY4GV31</accession>
<dbReference type="RefSeq" id="WP_244751505.1">
    <property type="nucleotide sequence ID" value="NZ_CP095074.1"/>
</dbReference>
<dbReference type="PANTHER" id="PTHR12598">
    <property type="entry name" value="COPPER HOMEOSTASIS PROTEIN CUTC"/>
    <property type="match status" value="1"/>
</dbReference>
<evidence type="ECO:0000256" key="1">
    <source>
        <dbReference type="ARBA" id="ARBA00007768"/>
    </source>
</evidence>
<protein>
    <recommendedName>
        <fullName evidence="2">PF03932 family protein CutC</fullName>
    </recommendedName>
</protein>
<comment type="subcellular location">
    <subcellularLocation>
        <location evidence="2">Cytoplasm</location>
    </subcellularLocation>
</comment>
<comment type="similarity">
    <text evidence="1 2">Belongs to the CutC family.</text>
</comment>
<dbReference type="Pfam" id="PF03932">
    <property type="entry name" value="CutC"/>
    <property type="match status" value="1"/>
</dbReference>
<dbReference type="InterPro" id="IPR036822">
    <property type="entry name" value="CutC-like_dom_sf"/>
</dbReference>
<sequence length="227" mass="25020">MLLEVIATNVNEAKIAFEHGADRIELITGITEGGLTPSYSLIKEVVQAVDIPVHVMVRPHHYSFCYDDEEIQIICEDIEIIRRLGASGIVIGVLTGERKIDEERLKTFICLAGDLDITFHRAFDEVSDQEEALQTLLKYPEVNRILTSGGKKSALEAVPQITKLVSLARDTHLSIIAGNGLTVNSLEAFVQHTEVQEVHLGSGVRCGGKSTERMDPKKISEISTMII</sequence>
<dbReference type="PANTHER" id="PTHR12598:SF0">
    <property type="entry name" value="COPPER HOMEOSTASIS PROTEIN CUTC HOMOLOG"/>
    <property type="match status" value="1"/>
</dbReference>
<dbReference type="InterPro" id="IPR005627">
    <property type="entry name" value="CutC-like"/>
</dbReference>
<proteinExistence type="inferred from homology"/>
<name>A0ABY4GV31_9BACI</name>
<evidence type="ECO:0000256" key="2">
    <source>
        <dbReference type="HAMAP-Rule" id="MF_00795"/>
    </source>
</evidence>
<dbReference type="Proteomes" id="UP000831880">
    <property type="component" value="Chromosome"/>
</dbReference>
<organism evidence="3 4">
    <name type="scientific">Halobacillus shinanisalinarum</name>
    <dbReference type="NCBI Taxonomy" id="2932258"/>
    <lineage>
        <taxon>Bacteria</taxon>
        <taxon>Bacillati</taxon>
        <taxon>Bacillota</taxon>
        <taxon>Bacilli</taxon>
        <taxon>Bacillales</taxon>
        <taxon>Bacillaceae</taxon>
        <taxon>Halobacillus</taxon>
    </lineage>
</organism>
<dbReference type="Gene3D" id="3.20.20.380">
    <property type="entry name" value="Copper homeostasis (CutC) domain"/>
    <property type="match status" value="1"/>
</dbReference>
<gene>
    <name evidence="2" type="primary">cutC</name>
    <name evidence="3" type="ORF">MUO14_15410</name>
</gene>